<dbReference type="InterPro" id="IPR036388">
    <property type="entry name" value="WH-like_DNA-bd_sf"/>
</dbReference>
<dbReference type="RefSeq" id="WP_386054604.1">
    <property type="nucleotide sequence ID" value="NZ_JBHTKH010000020.1"/>
</dbReference>
<dbReference type="PRINTS" id="PR00598">
    <property type="entry name" value="HTHMARR"/>
</dbReference>
<dbReference type="EMBL" id="JBHTKH010000020">
    <property type="protein sequence ID" value="MFD1056497.1"/>
    <property type="molecule type" value="Genomic_DNA"/>
</dbReference>
<dbReference type="InterPro" id="IPR000835">
    <property type="entry name" value="HTH_MarR-typ"/>
</dbReference>
<dbReference type="PANTHER" id="PTHR33164:SF57">
    <property type="entry name" value="MARR-FAMILY TRANSCRIPTIONAL REGULATOR"/>
    <property type="match status" value="1"/>
</dbReference>
<dbReference type="Gene3D" id="1.10.10.10">
    <property type="entry name" value="Winged helix-like DNA-binding domain superfamily/Winged helix DNA-binding domain"/>
    <property type="match status" value="1"/>
</dbReference>
<protein>
    <submittedName>
        <fullName evidence="2">MarR family winged helix-turn-helix transcriptional regulator</fullName>
    </submittedName>
</protein>
<keyword evidence="3" id="KW-1185">Reference proteome</keyword>
<dbReference type="Pfam" id="PF12802">
    <property type="entry name" value="MarR_2"/>
    <property type="match status" value="1"/>
</dbReference>
<dbReference type="PROSITE" id="PS50995">
    <property type="entry name" value="HTH_MARR_2"/>
    <property type="match status" value="1"/>
</dbReference>
<dbReference type="SMART" id="SM00347">
    <property type="entry name" value="HTH_MARR"/>
    <property type="match status" value="1"/>
</dbReference>
<sequence length="153" mass="17057">MTSEPSDRPLPFVGLLMFIAARDVETRVTAAMRRAGIDDITLAQARVAARIGPNGTRLRDLADQAQVTKQTATALVDRLEAAGWVERVADPSDGRARLVRLTAKAAALMPVARAEEARIERDWEAHLGPRRMRELRESLMLLREITDPYRDDV</sequence>
<name>A0ABW3N2U3_9MICO</name>
<dbReference type="InterPro" id="IPR036390">
    <property type="entry name" value="WH_DNA-bd_sf"/>
</dbReference>
<dbReference type="InterPro" id="IPR039422">
    <property type="entry name" value="MarR/SlyA-like"/>
</dbReference>
<reference evidence="3" key="1">
    <citation type="journal article" date="2019" name="Int. J. Syst. Evol. Microbiol.">
        <title>The Global Catalogue of Microorganisms (GCM) 10K type strain sequencing project: providing services to taxonomists for standard genome sequencing and annotation.</title>
        <authorList>
            <consortium name="The Broad Institute Genomics Platform"/>
            <consortium name="The Broad Institute Genome Sequencing Center for Infectious Disease"/>
            <person name="Wu L."/>
            <person name="Ma J."/>
        </authorList>
    </citation>
    <scope>NUCLEOTIDE SEQUENCE [LARGE SCALE GENOMIC DNA]</scope>
    <source>
        <strain evidence="3">CCUG 57508</strain>
    </source>
</reference>
<evidence type="ECO:0000313" key="2">
    <source>
        <dbReference type="EMBL" id="MFD1056497.1"/>
    </source>
</evidence>
<gene>
    <name evidence="2" type="ORF">ACFQ2V_19475</name>
</gene>
<proteinExistence type="predicted"/>
<organism evidence="2 3">
    <name type="scientific">Terrabacter terrigena</name>
    <dbReference type="NCBI Taxonomy" id="574718"/>
    <lineage>
        <taxon>Bacteria</taxon>
        <taxon>Bacillati</taxon>
        <taxon>Actinomycetota</taxon>
        <taxon>Actinomycetes</taxon>
        <taxon>Micrococcales</taxon>
        <taxon>Intrasporangiaceae</taxon>
        <taxon>Terrabacter</taxon>
    </lineage>
</organism>
<feature type="domain" description="HTH marR-type" evidence="1">
    <location>
        <begin position="10"/>
        <end position="147"/>
    </location>
</feature>
<evidence type="ECO:0000313" key="3">
    <source>
        <dbReference type="Proteomes" id="UP001597046"/>
    </source>
</evidence>
<evidence type="ECO:0000259" key="1">
    <source>
        <dbReference type="PROSITE" id="PS50995"/>
    </source>
</evidence>
<comment type="caution">
    <text evidence="2">The sequence shown here is derived from an EMBL/GenBank/DDBJ whole genome shotgun (WGS) entry which is preliminary data.</text>
</comment>
<dbReference type="PANTHER" id="PTHR33164">
    <property type="entry name" value="TRANSCRIPTIONAL REGULATOR, MARR FAMILY"/>
    <property type="match status" value="1"/>
</dbReference>
<dbReference type="SUPFAM" id="SSF46785">
    <property type="entry name" value="Winged helix' DNA-binding domain"/>
    <property type="match status" value="1"/>
</dbReference>
<dbReference type="Proteomes" id="UP001597046">
    <property type="component" value="Unassembled WGS sequence"/>
</dbReference>
<accession>A0ABW3N2U3</accession>